<evidence type="ECO:0000256" key="2">
    <source>
        <dbReference type="ARBA" id="ARBA00023015"/>
    </source>
</evidence>
<dbReference type="Gene3D" id="1.10.10.10">
    <property type="entry name" value="Winged helix-like DNA-binding domain superfamily/Winged helix DNA-binding domain"/>
    <property type="match status" value="1"/>
</dbReference>
<keyword evidence="2" id="KW-0805">Transcription regulation</keyword>
<dbReference type="InterPro" id="IPR036390">
    <property type="entry name" value="WH_DNA-bd_sf"/>
</dbReference>
<feature type="domain" description="HTH lysR-type" evidence="5">
    <location>
        <begin position="1"/>
        <end position="58"/>
    </location>
</feature>
<dbReference type="PROSITE" id="PS50931">
    <property type="entry name" value="HTH_LYSR"/>
    <property type="match status" value="1"/>
</dbReference>
<dbReference type="SUPFAM" id="SSF53850">
    <property type="entry name" value="Periplasmic binding protein-like II"/>
    <property type="match status" value="1"/>
</dbReference>
<dbReference type="FunFam" id="1.10.10.10:FF:000001">
    <property type="entry name" value="LysR family transcriptional regulator"/>
    <property type="match status" value="1"/>
</dbReference>
<dbReference type="PRINTS" id="PR00039">
    <property type="entry name" value="HTHLYSR"/>
</dbReference>
<evidence type="ECO:0000256" key="1">
    <source>
        <dbReference type="ARBA" id="ARBA00009437"/>
    </source>
</evidence>
<dbReference type="Proteomes" id="UP000397656">
    <property type="component" value="Chromosome 1"/>
</dbReference>
<dbReference type="InterPro" id="IPR005119">
    <property type="entry name" value="LysR_subst-bd"/>
</dbReference>
<sequence>MGLRRLHHFVTLIEQGSFARAATALHLSQPALSRSIQGLEDEFGSQLLDRSYGKARPTASGSIVLERARRMLREGRELRRDLQLLRDVEMGEVSVGFGPFAAAILMEPVLTVLLARYPKLRIDIEIADTPSMVQKLKAEQLDFFVGESQSLKDEAQLRIDRLRSLETSFFVRSGHALAARGAPALTGLLAYPVAGPRIPARVADFFRERIRAEAGEGARELLTVTCDDMHTLRTLILNTDAVGLVPRAMMTAEQASGALVALQVTPPIDLKAAYGLVSLAGRSLSPAAQALVGLVHQILPGPARLSRS</sequence>
<evidence type="ECO:0000259" key="5">
    <source>
        <dbReference type="PROSITE" id="PS50931"/>
    </source>
</evidence>
<dbReference type="Gene3D" id="3.40.190.10">
    <property type="entry name" value="Periplasmic binding protein-like II"/>
    <property type="match status" value="2"/>
</dbReference>
<dbReference type="Pfam" id="PF03466">
    <property type="entry name" value="LysR_substrate"/>
    <property type="match status" value="1"/>
</dbReference>
<dbReference type="SUPFAM" id="SSF46785">
    <property type="entry name" value="Winged helix' DNA-binding domain"/>
    <property type="match status" value="1"/>
</dbReference>
<evidence type="ECO:0000313" key="7">
    <source>
        <dbReference type="Proteomes" id="UP000397656"/>
    </source>
</evidence>
<dbReference type="RefSeq" id="WP_150990827.1">
    <property type="nucleotide sequence ID" value="NZ_CP062803.1"/>
</dbReference>
<dbReference type="AlphaFoldDB" id="A0A643FNH3"/>
<evidence type="ECO:0000256" key="4">
    <source>
        <dbReference type="ARBA" id="ARBA00023163"/>
    </source>
</evidence>
<reference evidence="6 7" key="1">
    <citation type="submission" date="2020-10" db="EMBL/GenBank/DDBJ databases">
        <title>Complete genome sequence of Cupriavidus basilensis CCUG 49340T.</title>
        <authorList>
            <person name="Salva-Serra F."/>
            <person name="Donoso R.A."/>
            <person name="Cho K.H."/>
            <person name="Yoo J.A."/>
            <person name="Lee K."/>
            <person name="Yoon S.-H."/>
            <person name="Perez-Pantoja D."/>
            <person name="Moore E.R.B."/>
        </authorList>
    </citation>
    <scope>NUCLEOTIDE SEQUENCE [LARGE SCALE GENOMIC DNA]</scope>
    <source>
        <strain evidence="7">CCUG 49340</strain>
    </source>
</reference>
<dbReference type="InterPro" id="IPR050950">
    <property type="entry name" value="HTH-type_LysR_regulators"/>
</dbReference>
<dbReference type="InterPro" id="IPR000847">
    <property type="entry name" value="LysR_HTH_N"/>
</dbReference>
<dbReference type="GO" id="GO:0003677">
    <property type="term" value="F:DNA binding"/>
    <property type="evidence" value="ECO:0007669"/>
    <property type="project" value="UniProtKB-KW"/>
</dbReference>
<dbReference type="InterPro" id="IPR036388">
    <property type="entry name" value="WH-like_DNA-bd_sf"/>
</dbReference>
<dbReference type="PANTHER" id="PTHR30419">
    <property type="entry name" value="HTH-TYPE TRANSCRIPTIONAL REGULATOR YBHD"/>
    <property type="match status" value="1"/>
</dbReference>
<comment type="similarity">
    <text evidence="1">Belongs to the LysR transcriptional regulatory family.</text>
</comment>
<keyword evidence="3" id="KW-0238">DNA-binding</keyword>
<name>A0A643FNH3_9BURK</name>
<proteinExistence type="inferred from homology"/>
<keyword evidence="4" id="KW-0804">Transcription</keyword>
<protein>
    <submittedName>
        <fullName evidence="6">LysR family transcriptional regulator</fullName>
    </submittedName>
</protein>
<dbReference type="GO" id="GO:0005829">
    <property type="term" value="C:cytosol"/>
    <property type="evidence" value="ECO:0007669"/>
    <property type="project" value="TreeGrafter"/>
</dbReference>
<gene>
    <name evidence="6" type="ORF">F7R26_014820</name>
</gene>
<organism evidence="6 7">
    <name type="scientific">Cupriavidus basilensis</name>
    <dbReference type="NCBI Taxonomy" id="68895"/>
    <lineage>
        <taxon>Bacteria</taxon>
        <taxon>Pseudomonadati</taxon>
        <taxon>Pseudomonadota</taxon>
        <taxon>Betaproteobacteria</taxon>
        <taxon>Burkholderiales</taxon>
        <taxon>Burkholderiaceae</taxon>
        <taxon>Cupriavidus</taxon>
    </lineage>
</organism>
<dbReference type="PANTHER" id="PTHR30419:SF30">
    <property type="entry name" value="LYSR FAMILY TRANSCRIPTIONAL REGULATOR"/>
    <property type="match status" value="1"/>
</dbReference>
<dbReference type="GeneID" id="98402180"/>
<accession>A0A643FNH3</accession>
<dbReference type="GO" id="GO:0003700">
    <property type="term" value="F:DNA-binding transcription factor activity"/>
    <property type="evidence" value="ECO:0007669"/>
    <property type="project" value="InterPro"/>
</dbReference>
<evidence type="ECO:0000256" key="3">
    <source>
        <dbReference type="ARBA" id="ARBA00023125"/>
    </source>
</evidence>
<evidence type="ECO:0000313" key="6">
    <source>
        <dbReference type="EMBL" id="QOT75456.1"/>
    </source>
</evidence>
<dbReference type="EMBL" id="CP062803">
    <property type="protein sequence ID" value="QOT75456.1"/>
    <property type="molecule type" value="Genomic_DNA"/>
</dbReference>
<dbReference type="Pfam" id="PF00126">
    <property type="entry name" value="HTH_1"/>
    <property type="match status" value="1"/>
</dbReference>